<dbReference type="AlphaFoldDB" id="A0A371XAH0"/>
<gene>
    <name evidence="4" type="ORF">DYI37_01825</name>
</gene>
<dbReference type="Pfam" id="PF07012">
    <property type="entry name" value="Curlin_rpt"/>
    <property type="match status" value="1"/>
</dbReference>
<dbReference type="GO" id="GO:0009289">
    <property type="term" value="C:pilus"/>
    <property type="evidence" value="ECO:0007669"/>
    <property type="project" value="InterPro"/>
</dbReference>
<sequence length="527" mass="53685">MVLHRVLPAFALWLSASAAFAQSNEVFLGQVGDQNEAVIDQTGARNIVGGSSNDLRLNQLGAGNTLTITQVGEDNAVGPSNLIGVPGFLTGTVGSASGLTQAGDVNQLIVEQRSGRDMGGGSTIGAIDQRADSAGTSITNSAEIRQIGGRYDPATSRLGESSGPANHLFQELAQQWLPTASTTGTNRLEVDQLGFGQSIWQIRQSGAQNSLSVLQSVRGNALRIASQDGAANQATLISTGEDNTIGNLQQTGQGHALDLSLVGDRNFVDQVRQTGFTTSGGGDNLAGISIFGDDNGGEGIGGYRAMSAQGSQLAGYAASVEQVGDGNQLQLTIGASSTGGGSDGNLFSLSQSGLQNGLFVTMTGDGNETNARQTGDGNTATIVQDSDAVFSRQSGIRLGNIASLSFEGDANDLLINQSGLSNRADVTIVGSRNDVGASIPGRDDRDALLQSLLAQGGIVQAGRDNTASVSIVGNENLSGIFQAGTSHSAMITTVGDGNQAGIGQIGEGQLARVRQGGEGNSASIGQY</sequence>
<organism evidence="4 5">
    <name type="scientific">Fulvimarina endophytica</name>
    <dbReference type="NCBI Taxonomy" id="2293836"/>
    <lineage>
        <taxon>Bacteria</taxon>
        <taxon>Pseudomonadati</taxon>
        <taxon>Pseudomonadota</taxon>
        <taxon>Alphaproteobacteria</taxon>
        <taxon>Hyphomicrobiales</taxon>
        <taxon>Aurantimonadaceae</taxon>
        <taxon>Fulvimarina</taxon>
    </lineage>
</organism>
<dbReference type="Proteomes" id="UP000264310">
    <property type="component" value="Unassembled WGS sequence"/>
</dbReference>
<evidence type="ECO:0000256" key="3">
    <source>
        <dbReference type="SAM" id="SignalP"/>
    </source>
</evidence>
<proteinExistence type="inferred from homology"/>
<dbReference type="OrthoDB" id="8264573at2"/>
<protein>
    <recommendedName>
        <fullName evidence="6">Curlin</fullName>
    </recommendedName>
</protein>
<dbReference type="GO" id="GO:0007155">
    <property type="term" value="P:cell adhesion"/>
    <property type="evidence" value="ECO:0007669"/>
    <property type="project" value="InterPro"/>
</dbReference>
<name>A0A371XAH0_9HYPH</name>
<comment type="caution">
    <text evidence="4">The sequence shown here is derived from an EMBL/GenBank/DDBJ whole genome shotgun (WGS) entry which is preliminary data.</text>
</comment>
<keyword evidence="2 3" id="KW-0732">Signal</keyword>
<evidence type="ECO:0000313" key="5">
    <source>
        <dbReference type="Proteomes" id="UP000264310"/>
    </source>
</evidence>
<dbReference type="InterPro" id="IPR009742">
    <property type="entry name" value="Curlin_rpt"/>
</dbReference>
<accession>A0A371XAH0</accession>
<evidence type="ECO:0000256" key="2">
    <source>
        <dbReference type="ARBA" id="ARBA00022729"/>
    </source>
</evidence>
<evidence type="ECO:0000256" key="1">
    <source>
        <dbReference type="ARBA" id="ARBA00009766"/>
    </source>
</evidence>
<evidence type="ECO:0008006" key="6">
    <source>
        <dbReference type="Google" id="ProtNLM"/>
    </source>
</evidence>
<keyword evidence="5" id="KW-1185">Reference proteome</keyword>
<reference evidence="4 5" key="1">
    <citation type="submission" date="2018-08" db="EMBL/GenBank/DDBJ databases">
        <title>Fulvimarina sp. 85, whole genome shotgun sequence.</title>
        <authorList>
            <person name="Tuo L."/>
        </authorList>
    </citation>
    <scope>NUCLEOTIDE SEQUENCE [LARGE SCALE GENOMIC DNA]</scope>
    <source>
        <strain evidence="4 5">85</strain>
    </source>
</reference>
<comment type="similarity">
    <text evidence="1">Belongs to the CsgA/CsgB family.</text>
</comment>
<dbReference type="RefSeq" id="WP_116681476.1">
    <property type="nucleotide sequence ID" value="NZ_QURL01000001.1"/>
</dbReference>
<evidence type="ECO:0000313" key="4">
    <source>
        <dbReference type="EMBL" id="RFC66225.1"/>
    </source>
</evidence>
<feature type="signal peptide" evidence="3">
    <location>
        <begin position="1"/>
        <end position="21"/>
    </location>
</feature>
<feature type="chain" id="PRO_5016621422" description="Curlin" evidence="3">
    <location>
        <begin position="22"/>
        <end position="527"/>
    </location>
</feature>
<dbReference type="EMBL" id="QURL01000001">
    <property type="protein sequence ID" value="RFC66225.1"/>
    <property type="molecule type" value="Genomic_DNA"/>
</dbReference>